<protein>
    <submittedName>
        <fullName evidence="2">Heterokaryon incompatibility protein-domain-containing protein</fullName>
    </submittedName>
</protein>
<gene>
    <name evidence="2" type="ORF">BKA67DRAFT_573705</name>
</gene>
<dbReference type="OrthoDB" id="5386682at2759"/>
<dbReference type="EMBL" id="JAGPXC010000006">
    <property type="protein sequence ID" value="KAH6652374.1"/>
    <property type="molecule type" value="Genomic_DNA"/>
</dbReference>
<name>A0A9P8UHL6_9PEZI</name>
<dbReference type="GeneID" id="70132265"/>
<evidence type="ECO:0000259" key="1">
    <source>
        <dbReference type="Pfam" id="PF06985"/>
    </source>
</evidence>
<proteinExistence type="predicted"/>
<dbReference type="Pfam" id="PF06985">
    <property type="entry name" value="HET"/>
    <property type="match status" value="1"/>
</dbReference>
<dbReference type="AlphaFoldDB" id="A0A9P8UHL6"/>
<evidence type="ECO:0000313" key="2">
    <source>
        <dbReference type="EMBL" id="KAH6652374.1"/>
    </source>
</evidence>
<evidence type="ECO:0000313" key="3">
    <source>
        <dbReference type="Proteomes" id="UP000758603"/>
    </source>
</evidence>
<dbReference type="Pfam" id="PF26639">
    <property type="entry name" value="Het-6_barrel"/>
    <property type="match status" value="1"/>
</dbReference>
<dbReference type="PANTHER" id="PTHR24148:SF73">
    <property type="entry name" value="HET DOMAIN PROTEIN (AFU_ORTHOLOGUE AFUA_8G01020)"/>
    <property type="match status" value="1"/>
</dbReference>
<accession>A0A9P8UHL6</accession>
<organism evidence="2 3">
    <name type="scientific">Truncatella angustata</name>
    <dbReference type="NCBI Taxonomy" id="152316"/>
    <lineage>
        <taxon>Eukaryota</taxon>
        <taxon>Fungi</taxon>
        <taxon>Dikarya</taxon>
        <taxon>Ascomycota</taxon>
        <taxon>Pezizomycotina</taxon>
        <taxon>Sordariomycetes</taxon>
        <taxon>Xylariomycetidae</taxon>
        <taxon>Amphisphaeriales</taxon>
        <taxon>Sporocadaceae</taxon>
        <taxon>Truncatella</taxon>
    </lineage>
</organism>
<comment type="caution">
    <text evidence="2">The sequence shown here is derived from an EMBL/GenBank/DDBJ whole genome shotgun (WGS) entry which is preliminary data.</text>
</comment>
<sequence>MDIPHILPPPCSQALAAMVMDGTVLYSRRLESEPLHIRLLTVEAGEVDDGETTIVCRLDTFCFDTSMPDYTALSYTWGNAESSVEITVNGVCKHVSPNLAAFFWHWIQNHARDNKTENLSRYLWVDALCINQEDEKEKSFQVAAMGRIYSSATATIAWLGVEGQNSAVGLEYIGRIARALKDSWSEQTVDFTTDLRVWFQKNPRLAHAMTTPPRGGEPHILLNSRIWDGILRLFQRDYWQRSWIQQEIVLSQSVRLWCGPSQSPMGDVYKLADWLVDFRLLFGARGDRGLDLGPWQDVIGEWRHSMVHDFVDCVHHFSGLRRTFSTSPSSVDQKQNPMLFHLLRTAGGKFKSTDPRDKLYSLLGLLPLCLIPDYTHSVELVYTEFTKSCLQGQGGLSYLELAGPGTLDDLTEVQRLFLPSWAINWDALSSQVRPKSRRPKSNQPTKFSINARFDGNVLCIDGNSICAIEAHSKETNDMVKFFTEIIHGFARNNPGGSPVVEFFRAVCLDVEPGKEHGIGLAMAMITMDAGFDVLDRVVHALRCRLGMSIKDILNCFDHFPESADRLYRDVGFGSMFRAPDLPVDSTTVEDYLRIHQQNIPDIYYKRSDDELVSNFAKFNLFMTAKGYAGWGPAAAQYGDLVSLVPGCEFPLLLRQVDDYFILLGPCWVLGLMDGEYYKGRRDIADDLREFRIM</sequence>
<dbReference type="RefSeq" id="XP_045956652.1">
    <property type="nucleotide sequence ID" value="XM_046103373.1"/>
</dbReference>
<feature type="domain" description="Heterokaryon incompatibility" evidence="1">
    <location>
        <begin position="70"/>
        <end position="247"/>
    </location>
</feature>
<dbReference type="PANTHER" id="PTHR24148">
    <property type="entry name" value="ANKYRIN REPEAT DOMAIN-CONTAINING PROTEIN 39 HOMOLOG-RELATED"/>
    <property type="match status" value="1"/>
</dbReference>
<dbReference type="Proteomes" id="UP000758603">
    <property type="component" value="Unassembled WGS sequence"/>
</dbReference>
<keyword evidence="3" id="KW-1185">Reference proteome</keyword>
<reference evidence="2" key="1">
    <citation type="journal article" date="2021" name="Nat. Commun.">
        <title>Genetic determinants of endophytism in the Arabidopsis root mycobiome.</title>
        <authorList>
            <person name="Mesny F."/>
            <person name="Miyauchi S."/>
            <person name="Thiergart T."/>
            <person name="Pickel B."/>
            <person name="Atanasova L."/>
            <person name="Karlsson M."/>
            <person name="Huettel B."/>
            <person name="Barry K.W."/>
            <person name="Haridas S."/>
            <person name="Chen C."/>
            <person name="Bauer D."/>
            <person name="Andreopoulos W."/>
            <person name="Pangilinan J."/>
            <person name="LaButti K."/>
            <person name="Riley R."/>
            <person name="Lipzen A."/>
            <person name="Clum A."/>
            <person name="Drula E."/>
            <person name="Henrissat B."/>
            <person name="Kohler A."/>
            <person name="Grigoriev I.V."/>
            <person name="Martin F.M."/>
            <person name="Hacquard S."/>
        </authorList>
    </citation>
    <scope>NUCLEOTIDE SEQUENCE</scope>
    <source>
        <strain evidence="2">MPI-SDFR-AT-0073</strain>
    </source>
</reference>
<dbReference type="InterPro" id="IPR052895">
    <property type="entry name" value="HetReg/Transcr_Mod"/>
</dbReference>
<dbReference type="InterPro" id="IPR010730">
    <property type="entry name" value="HET"/>
</dbReference>